<keyword evidence="3" id="KW-0645">Protease</keyword>
<feature type="transmembrane region" description="Helical" evidence="1">
    <location>
        <begin position="350"/>
        <end position="371"/>
    </location>
</feature>
<keyword evidence="4" id="KW-1185">Reference proteome</keyword>
<sequence>MFCSNCGNKLEDESKFCSTCGAKVNYPAETTNEIARVSSDTTPTTAETSKTFQAQVKDTFLNATGKINAMLGETGHIELNLKDVFSDVLKKHSKDDGEALFITGTKHTTPPEDQISTSWPKPWLFSRVFLFFAITYILLYISTYSFQNINALPGFIIIGSFAVPVSLLIFFWETNAPRNISFYEISKMLFIGGASSLVVTLFLFSFLPVHELDFAGAIIVGVVEEVGKLIIILYFIKNLNPKYILNGLLIGAAIGAGFAAFESAGYALRFGLMYGNSTMLDVIFLRAWTAIGTHTIWSAISGAALVYVKGNNPLKSDHLFNANFLKLFAVPVILHAIWDMPLYFLHKFNLLFIIIIVIGWVFIFSFIHVGLKQIGARHLNNS</sequence>
<dbReference type="EMBL" id="JBHSMC010000014">
    <property type="protein sequence ID" value="MFC5465199.1"/>
    <property type="molecule type" value="Genomic_DNA"/>
</dbReference>
<organism evidence="3 4">
    <name type="scientific">Lederbergia graminis</name>
    <dbReference type="NCBI Taxonomy" id="735518"/>
    <lineage>
        <taxon>Bacteria</taxon>
        <taxon>Bacillati</taxon>
        <taxon>Bacillota</taxon>
        <taxon>Bacilli</taxon>
        <taxon>Bacillales</taxon>
        <taxon>Bacillaceae</taxon>
        <taxon>Lederbergia</taxon>
    </lineage>
</organism>
<evidence type="ECO:0000256" key="1">
    <source>
        <dbReference type="SAM" id="Phobius"/>
    </source>
</evidence>
<evidence type="ECO:0000313" key="3">
    <source>
        <dbReference type="EMBL" id="MFC5465199.1"/>
    </source>
</evidence>
<proteinExistence type="predicted"/>
<feature type="transmembrane region" description="Helical" evidence="1">
    <location>
        <begin position="243"/>
        <end position="267"/>
    </location>
</feature>
<keyword evidence="1" id="KW-1133">Transmembrane helix</keyword>
<comment type="caution">
    <text evidence="3">The sequence shown here is derived from an EMBL/GenBank/DDBJ whole genome shotgun (WGS) entry which is preliminary data.</text>
</comment>
<feature type="domain" description="Zinc-ribbon" evidence="2">
    <location>
        <begin position="2"/>
        <end position="24"/>
    </location>
</feature>
<evidence type="ECO:0000313" key="4">
    <source>
        <dbReference type="Proteomes" id="UP001596147"/>
    </source>
</evidence>
<feature type="transmembrane region" description="Helical" evidence="1">
    <location>
        <begin position="152"/>
        <end position="172"/>
    </location>
</feature>
<dbReference type="Proteomes" id="UP001596147">
    <property type="component" value="Unassembled WGS sequence"/>
</dbReference>
<evidence type="ECO:0000259" key="2">
    <source>
        <dbReference type="Pfam" id="PF13240"/>
    </source>
</evidence>
<feature type="transmembrane region" description="Helical" evidence="1">
    <location>
        <begin position="214"/>
        <end position="236"/>
    </location>
</feature>
<feature type="transmembrane region" description="Helical" evidence="1">
    <location>
        <begin position="320"/>
        <end position="338"/>
    </location>
</feature>
<keyword evidence="3" id="KW-0378">Hydrolase</keyword>
<accession>A0ABW0LGZ2</accession>
<keyword evidence="1" id="KW-0812">Transmembrane</keyword>
<dbReference type="GO" id="GO:0006508">
    <property type="term" value="P:proteolysis"/>
    <property type="evidence" value="ECO:0007669"/>
    <property type="project" value="UniProtKB-KW"/>
</dbReference>
<dbReference type="Pfam" id="PF13240">
    <property type="entry name" value="Zn_Ribbon_1"/>
    <property type="match status" value="1"/>
</dbReference>
<keyword evidence="1" id="KW-0472">Membrane</keyword>
<dbReference type="EC" id="3.4.-.-" evidence="3"/>
<dbReference type="Pfam" id="PF13367">
    <property type="entry name" value="PrsW-protease"/>
    <property type="match status" value="1"/>
</dbReference>
<reference evidence="4" key="1">
    <citation type="journal article" date="2019" name="Int. J. Syst. Evol. Microbiol.">
        <title>The Global Catalogue of Microorganisms (GCM) 10K type strain sequencing project: providing services to taxonomists for standard genome sequencing and annotation.</title>
        <authorList>
            <consortium name="The Broad Institute Genomics Platform"/>
            <consortium name="The Broad Institute Genome Sequencing Center for Infectious Disease"/>
            <person name="Wu L."/>
            <person name="Ma J."/>
        </authorList>
    </citation>
    <scope>NUCLEOTIDE SEQUENCE [LARGE SCALE GENOMIC DNA]</scope>
    <source>
        <strain evidence="4">CGMCC 1.12237</strain>
    </source>
</reference>
<dbReference type="InterPro" id="IPR026870">
    <property type="entry name" value="Zinc_ribbon_dom"/>
</dbReference>
<feature type="transmembrane region" description="Helical" evidence="1">
    <location>
        <begin position="188"/>
        <end position="208"/>
    </location>
</feature>
<feature type="transmembrane region" description="Helical" evidence="1">
    <location>
        <begin position="287"/>
        <end position="308"/>
    </location>
</feature>
<protein>
    <submittedName>
        <fullName evidence="3">PrsW family glutamic-type intramembrane protease</fullName>
        <ecNumber evidence="3">3.4.-.-</ecNumber>
    </submittedName>
</protein>
<dbReference type="RefSeq" id="WP_186324889.1">
    <property type="nucleotide sequence ID" value="NZ_JBHSMC010000014.1"/>
</dbReference>
<dbReference type="InterPro" id="IPR026898">
    <property type="entry name" value="PrsW"/>
</dbReference>
<gene>
    <name evidence="3" type="ORF">ACFPM4_10610</name>
</gene>
<dbReference type="PANTHER" id="PTHR36844:SF1">
    <property type="entry name" value="PROTEASE PRSW"/>
    <property type="match status" value="1"/>
</dbReference>
<feature type="transmembrane region" description="Helical" evidence="1">
    <location>
        <begin position="124"/>
        <end position="146"/>
    </location>
</feature>
<name>A0ABW0LGZ2_9BACI</name>
<dbReference type="PANTHER" id="PTHR36844">
    <property type="entry name" value="PROTEASE PRSW"/>
    <property type="match status" value="1"/>
</dbReference>
<dbReference type="GO" id="GO:0008233">
    <property type="term" value="F:peptidase activity"/>
    <property type="evidence" value="ECO:0007669"/>
    <property type="project" value="UniProtKB-KW"/>
</dbReference>